<sequence length="90" mass="9960">MCSNTSTSPWHRHSAFSPGRLVTYRMFERGNVTTRQWSSTSSPAMRAFATPKSICATPGAQTSSPYPSEPLRFASRQRLTYPGVVVYSPS</sequence>
<evidence type="ECO:0000313" key="3">
    <source>
        <dbReference type="Proteomes" id="UP000292241"/>
    </source>
</evidence>
<proteinExistence type="predicted"/>
<evidence type="ECO:0000313" key="2">
    <source>
        <dbReference type="EMBL" id="TCF67133.1"/>
    </source>
</evidence>
<dbReference type="Proteomes" id="UP000292729">
    <property type="component" value="Unassembled WGS sequence"/>
</dbReference>
<organism evidence="1 3">
    <name type="scientific">Bifidobacterium longum subsp. longum</name>
    <dbReference type="NCBI Taxonomy" id="1679"/>
    <lineage>
        <taxon>Bacteria</taxon>
        <taxon>Bacillati</taxon>
        <taxon>Actinomycetota</taxon>
        <taxon>Actinomycetes</taxon>
        <taxon>Bifidobacteriales</taxon>
        <taxon>Bifidobacteriaceae</taxon>
        <taxon>Bifidobacterium</taxon>
    </lineage>
</organism>
<dbReference type="EMBL" id="SHPR01000062">
    <property type="protein sequence ID" value="TCD81548.1"/>
    <property type="molecule type" value="Genomic_DNA"/>
</dbReference>
<protein>
    <submittedName>
        <fullName evidence="1">Uncharacterized protein</fullName>
    </submittedName>
</protein>
<accession>A0A4R0SK28</accession>
<name>A0A4R0SK28_BIFLL</name>
<dbReference type="AlphaFoldDB" id="A0A4R0SK28"/>
<dbReference type="Proteomes" id="UP000292241">
    <property type="component" value="Unassembled WGS sequence"/>
</dbReference>
<gene>
    <name evidence="1" type="ORF">MCC10008_2187</name>
    <name evidence="2" type="ORF">MCC10119_2137</name>
</gene>
<evidence type="ECO:0000313" key="4">
    <source>
        <dbReference type="Proteomes" id="UP000292729"/>
    </source>
</evidence>
<dbReference type="EMBL" id="SHTI01000044">
    <property type="protein sequence ID" value="TCF67133.1"/>
    <property type="molecule type" value="Genomic_DNA"/>
</dbReference>
<reference evidence="1" key="2">
    <citation type="submission" date="2019-02" db="EMBL/GenBank/DDBJ databases">
        <authorList>
            <person name="Odamaki T."/>
        </authorList>
    </citation>
    <scope>NUCLEOTIDE SEQUENCE</scope>
    <source>
        <strain evidence="1">MCC10008</strain>
        <strain evidence="2">MCC10119</strain>
    </source>
</reference>
<reference evidence="3 4" key="1">
    <citation type="journal article" date="2018" name="Sci. Rep.">
        <title>Genomic diversity and distribution of Bifidobacterium longum subsp. longum across the human lifespan.</title>
        <authorList>
            <person name="Odamaki T."/>
            <person name="Bottacini F."/>
            <person name="Kato K."/>
            <person name="Mitsuyama E."/>
            <person name="Yoshida K."/>
            <person name="Horigome A."/>
            <person name="Xiao J.Z."/>
            <person name="van Sinderen D."/>
        </authorList>
    </citation>
    <scope>NUCLEOTIDE SEQUENCE [LARGE SCALE GENOMIC DNA]</scope>
    <source>
        <strain evidence="1 3">MCC10008</strain>
        <strain evidence="2 4">MCC10119</strain>
    </source>
</reference>
<evidence type="ECO:0000313" key="1">
    <source>
        <dbReference type="EMBL" id="TCD81548.1"/>
    </source>
</evidence>
<comment type="caution">
    <text evidence="1">The sequence shown here is derived from an EMBL/GenBank/DDBJ whole genome shotgun (WGS) entry which is preliminary data.</text>
</comment>